<protein>
    <submittedName>
        <fullName evidence="1">Uncharacterized protein</fullName>
    </submittedName>
</protein>
<name>A0ABR0AWY9_9CRUS</name>
<organism evidence="1 2">
    <name type="scientific">Daphnia magna</name>
    <dbReference type="NCBI Taxonomy" id="35525"/>
    <lineage>
        <taxon>Eukaryota</taxon>
        <taxon>Metazoa</taxon>
        <taxon>Ecdysozoa</taxon>
        <taxon>Arthropoda</taxon>
        <taxon>Crustacea</taxon>
        <taxon>Branchiopoda</taxon>
        <taxon>Diplostraca</taxon>
        <taxon>Cladocera</taxon>
        <taxon>Anomopoda</taxon>
        <taxon>Daphniidae</taxon>
        <taxon>Daphnia</taxon>
    </lineage>
</organism>
<evidence type="ECO:0000313" key="1">
    <source>
        <dbReference type="EMBL" id="KAK4029635.1"/>
    </source>
</evidence>
<dbReference type="EMBL" id="JAOYFB010000039">
    <property type="protein sequence ID" value="KAK4029635.1"/>
    <property type="molecule type" value="Genomic_DNA"/>
</dbReference>
<sequence length="218" mass="25619">MEWKYQISGLFCRWYILEEILNRNVQGIKWNQPVTCTVSKGNSVIYVDAKQGQSRTSQDKPRTSQNISKKCHGVMSSELQERQQTVDPKIKMFLSFLKSDCRFDRPWLQALQFSTDSGFISRPSLSNHLIPYPALSKQHLMIARCPSYKTENSMKTETKRFSSNRTRCVGKEDYRTLFYYLNVYNTLLVRQNLLYEITSFLIGRCTKDDKNEERVRIP</sequence>
<accession>A0ABR0AWY9</accession>
<gene>
    <name evidence="1" type="ORF">OUZ56_022606</name>
</gene>
<evidence type="ECO:0000313" key="2">
    <source>
        <dbReference type="Proteomes" id="UP001234178"/>
    </source>
</evidence>
<dbReference type="Proteomes" id="UP001234178">
    <property type="component" value="Unassembled WGS sequence"/>
</dbReference>
<keyword evidence="2" id="KW-1185">Reference proteome</keyword>
<reference evidence="1 2" key="1">
    <citation type="journal article" date="2023" name="Nucleic Acids Res.">
        <title>The hologenome of Daphnia magna reveals possible DNA methylation and microbiome-mediated evolution of the host genome.</title>
        <authorList>
            <person name="Chaturvedi A."/>
            <person name="Li X."/>
            <person name="Dhandapani V."/>
            <person name="Marshall H."/>
            <person name="Kissane S."/>
            <person name="Cuenca-Cambronero M."/>
            <person name="Asole G."/>
            <person name="Calvet F."/>
            <person name="Ruiz-Romero M."/>
            <person name="Marangio P."/>
            <person name="Guigo R."/>
            <person name="Rago D."/>
            <person name="Mirbahai L."/>
            <person name="Eastwood N."/>
            <person name="Colbourne J.K."/>
            <person name="Zhou J."/>
            <person name="Mallon E."/>
            <person name="Orsini L."/>
        </authorList>
    </citation>
    <scope>NUCLEOTIDE SEQUENCE [LARGE SCALE GENOMIC DNA]</scope>
    <source>
        <strain evidence="1">LRV0_1</strain>
    </source>
</reference>
<comment type="caution">
    <text evidence="1">The sequence shown here is derived from an EMBL/GenBank/DDBJ whole genome shotgun (WGS) entry which is preliminary data.</text>
</comment>
<proteinExistence type="predicted"/>